<feature type="region of interest" description="Disordered" evidence="1">
    <location>
        <begin position="1"/>
        <end position="56"/>
    </location>
</feature>
<dbReference type="EMBL" id="JAWJWE010000003">
    <property type="protein sequence ID" value="KAK6638749.1"/>
    <property type="molecule type" value="Genomic_DNA"/>
</dbReference>
<evidence type="ECO:0000256" key="1">
    <source>
        <dbReference type="SAM" id="MobiDB-lite"/>
    </source>
</evidence>
<proteinExistence type="predicted"/>
<sequence>MRLIHSEKAEEAEEEEEEAAHHLEEKDTEAGKARRQAPGCPPEERHSAVGSKDSSFKTQIEKLTWSLTLLSGNSAKSAEVCSKEMVPEIIIHILVWC</sequence>
<gene>
    <name evidence="2" type="ORF">RUM43_007017</name>
</gene>
<reference evidence="2 3" key="1">
    <citation type="submission" date="2023-10" db="EMBL/GenBank/DDBJ databases">
        <title>Genomes of two closely related lineages of the louse Polyplax serrata with different host specificities.</title>
        <authorList>
            <person name="Martinu J."/>
            <person name="Tarabai H."/>
            <person name="Stefka J."/>
            <person name="Hypsa V."/>
        </authorList>
    </citation>
    <scope>NUCLEOTIDE SEQUENCE [LARGE SCALE GENOMIC DNA]</scope>
    <source>
        <strain evidence="2">HR10_N</strain>
    </source>
</reference>
<dbReference type="Proteomes" id="UP001372834">
    <property type="component" value="Unassembled WGS sequence"/>
</dbReference>
<protein>
    <submittedName>
        <fullName evidence="2">Uncharacterized protein</fullName>
    </submittedName>
</protein>
<dbReference type="AlphaFoldDB" id="A0AAN8S8H4"/>
<evidence type="ECO:0000313" key="3">
    <source>
        <dbReference type="Proteomes" id="UP001372834"/>
    </source>
</evidence>
<evidence type="ECO:0000313" key="2">
    <source>
        <dbReference type="EMBL" id="KAK6638749.1"/>
    </source>
</evidence>
<feature type="compositionally biased region" description="Basic and acidic residues" evidence="1">
    <location>
        <begin position="19"/>
        <end position="32"/>
    </location>
</feature>
<name>A0AAN8S8H4_POLSC</name>
<comment type="caution">
    <text evidence="2">The sequence shown here is derived from an EMBL/GenBank/DDBJ whole genome shotgun (WGS) entry which is preliminary data.</text>
</comment>
<accession>A0AAN8S8H4</accession>
<organism evidence="2 3">
    <name type="scientific">Polyplax serrata</name>
    <name type="common">Common mouse louse</name>
    <dbReference type="NCBI Taxonomy" id="468196"/>
    <lineage>
        <taxon>Eukaryota</taxon>
        <taxon>Metazoa</taxon>
        <taxon>Ecdysozoa</taxon>
        <taxon>Arthropoda</taxon>
        <taxon>Hexapoda</taxon>
        <taxon>Insecta</taxon>
        <taxon>Pterygota</taxon>
        <taxon>Neoptera</taxon>
        <taxon>Paraneoptera</taxon>
        <taxon>Psocodea</taxon>
        <taxon>Troctomorpha</taxon>
        <taxon>Phthiraptera</taxon>
        <taxon>Anoplura</taxon>
        <taxon>Polyplacidae</taxon>
        <taxon>Polyplax</taxon>
    </lineage>
</organism>